<keyword evidence="7" id="KW-0175">Coiled coil</keyword>
<keyword evidence="2" id="KW-0902">Two-component regulatory system</keyword>
<dbReference type="PROSITE" id="PS50883">
    <property type="entry name" value="EAL"/>
    <property type="match status" value="1"/>
</dbReference>
<dbReference type="Proteomes" id="UP000641646">
    <property type="component" value="Unassembled WGS sequence"/>
</dbReference>
<feature type="modified residue" description="4-aspartylphosphate" evidence="6">
    <location>
        <position position="52"/>
    </location>
</feature>
<reference evidence="11" key="1">
    <citation type="journal article" date="2015" name="ISME J.">
        <title>Draft Genome Sequence of Streptomyces incarnatus NRRL8089, which Produces the Nucleoside Antibiotic Sinefungin.</title>
        <authorList>
            <person name="Oshima K."/>
            <person name="Hattori M."/>
            <person name="Shimizu H."/>
            <person name="Fukuda K."/>
            <person name="Nemoto M."/>
            <person name="Inagaki K."/>
            <person name="Tamura T."/>
        </authorList>
    </citation>
    <scope>NUCLEOTIDE SEQUENCE</scope>
    <source>
        <strain evidence="11">FACHB-1375</strain>
    </source>
</reference>
<dbReference type="CDD" id="cd17574">
    <property type="entry name" value="REC_OmpR"/>
    <property type="match status" value="1"/>
</dbReference>
<dbReference type="SMART" id="SM00448">
    <property type="entry name" value="REC"/>
    <property type="match status" value="1"/>
</dbReference>
<keyword evidence="3" id="KW-0805">Transcription regulation</keyword>
<evidence type="ECO:0000256" key="1">
    <source>
        <dbReference type="ARBA" id="ARBA00022553"/>
    </source>
</evidence>
<dbReference type="Pfam" id="PF00072">
    <property type="entry name" value="Response_reg"/>
    <property type="match status" value="1"/>
</dbReference>
<dbReference type="InterPro" id="IPR052155">
    <property type="entry name" value="Biofilm_reg_signaling"/>
</dbReference>
<gene>
    <name evidence="11" type="ORF">H6G03_28890</name>
</gene>
<dbReference type="SUPFAM" id="SSF55073">
    <property type="entry name" value="Nucleotide cyclase"/>
    <property type="match status" value="1"/>
</dbReference>
<feature type="domain" description="Response regulatory" evidence="8">
    <location>
        <begin position="3"/>
        <end position="119"/>
    </location>
</feature>
<dbReference type="PANTHER" id="PTHR44757:SF2">
    <property type="entry name" value="BIOFILM ARCHITECTURE MAINTENANCE PROTEIN MBAA"/>
    <property type="match status" value="1"/>
</dbReference>
<proteinExistence type="predicted"/>
<evidence type="ECO:0000256" key="3">
    <source>
        <dbReference type="ARBA" id="ARBA00023015"/>
    </source>
</evidence>
<evidence type="ECO:0000259" key="10">
    <source>
        <dbReference type="PROSITE" id="PS50887"/>
    </source>
</evidence>
<evidence type="ECO:0000256" key="7">
    <source>
        <dbReference type="SAM" id="Coils"/>
    </source>
</evidence>
<dbReference type="CDD" id="cd01948">
    <property type="entry name" value="EAL"/>
    <property type="match status" value="1"/>
</dbReference>
<keyword evidence="4" id="KW-0238">DNA-binding</keyword>
<dbReference type="SUPFAM" id="SSF141868">
    <property type="entry name" value="EAL domain-like"/>
    <property type="match status" value="1"/>
</dbReference>
<dbReference type="InterPro" id="IPR001633">
    <property type="entry name" value="EAL_dom"/>
</dbReference>
<name>A0A926VJI8_9CYAN</name>
<dbReference type="SMART" id="SM00052">
    <property type="entry name" value="EAL"/>
    <property type="match status" value="1"/>
</dbReference>
<dbReference type="SMART" id="SM00267">
    <property type="entry name" value="GGDEF"/>
    <property type="match status" value="1"/>
</dbReference>
<evidence type="ECO:0000259" key="9">
    <source>
        <dbReference type="PROSITE" id="PS50883"/>
    </source>
</evidence>
<evidence type="ECO:0000259" key="8">
    <source>
        <dbReference type="PROSITE" id="PS50110"/>
    </source>
</evidence>
<protein>
    <submittedName>
        <fullName evidence="11">EAL domain-containing protein</fullName>
    </submittedName>
</protein>
<dbReference type="InterPro" id="IPR001789">
    <property type="entry name" value="Sig_transdc_resp-reg_receiver"/>
</dbReference>
<dbReference type="GO" id="GO:0000160">
    <property type="term" value="P:phosphorelay signal transduction system"/>
    <property type="evidence" value="ECO:0007669"/>
    <property type="project" value="UniProtKB-KW"/>
</dbReference>
<dbReference type="NCBIfam" id="TIGR00254">
    <property type="entry name" value="GGDEF"/>
    <property type="match status" value="1"/>
</dbReference>
<dbReference type="InterPro" id="IPR035919">
    <property type="entry name" value="EAL_sf"/>
</dbReference>
<dbReference type="InterPro" id="IPR029787">
    <property type="entry name" value="Nucleotide_cyclase"/>
</dbReference>
<dbReference type="Gene3D" id="3.20.20.450">
    <property type="entry name" value="EAL domain"/>
    <property type="match status" value="1"/>
</dbReference>
<comment type="caution">
    <text evidence="11">The sequence shown here is derived from an EMBL/GenBank/DDBJ whole genome shotgun (WGS) entry which is preliminary data.</text>
</comment>
<dbReference type="SUPFAM" id="SSF52172">
    <property type="entry name" value="CheY-like"/>
    <property type="match status" value="1"/>
</dbReference>
<reference evidence="11" key="2">
    <citation type="submission" date="2020-08" db="EMBL/GenBank/DDBJ databases">
        <authorList>
            <person name="Chen M."/>
            <person name="Teng W."/>
            <person name="Zhao L."/>
            <person name="Hu C."/>
            <person name="Zhou Y."/>
            <person name="Han B."/>
            <person name="Song L."/>
            <person name="Shu W."/>
        </authorList>
    </citation>
    <scope>NUCLEOTIDE SEQUENCE</scope>
    <source>
        <strain evidence="11">FACHB-1375</strain>
    </source>
</reference>
<dbReference type="PANTHER" id="PTHR44757">
    <property type="entry name" value="DIGUANYLATE CYCLASE DGCP"/>
    <property type="match status" value="1"/>
</dbReference>
<evidence type="ECO:0000256" key="6">
    <source>
        <dbReference type="PROSITE-ProRule" id="PRU00169"/>
    </source>
</evidence>
<dbReference type="CDD" id="cd01949">
    <property type="entry name" value="GGDEF"/>
    <property type="match status" value="1"/>
</dbReference>
<dbReference type="FunFam" id="3.40.50.2300:FF:000001">
    <property type="entry name" value="DNA-binding response regulator PhoB"/>
    <property type="match status" value="1"/>
</dbReference>
<evidence type="ECO:0000256" key="5">
    <source>
        <dbReference type="ARBA" id="ARBA00023163"/>
    </source>
</evidence>
<feature type="domain" description="EAL" evidence="9">
    <location>
        <begin position="317"/>
        <end position="562"/>
    </location>
</feature>
<evidence type="ECO:0000256" key="4">
    <source>
        <dbReference type="ARBA" id="ARBA00023125"/>
    </source>
</evidence>
<feature type="coiled-coil region" evidence="7">
    <location>
        <begin position="112"/>
        <end position="139"/>
    </location>
</feature>
<feature type="domain" description="GGDEF" evidence="10">
    <location>
        <begin position="173"/>
        <end position="307"/>
    </location>
</feature>
<dbReference type="Pfam" id="PF00990">
    <property type="entry name" value="GGDEF"/>
    <property type="match status" value="1"/>
</dbReference>
<dbReference type="Pfam" id="PF00563">
    <property type="entry name" value="EAL"/>
    <property type="match status" value="1"/>
</dbReference>
<evidence type="ECO:0000313" key="11">
    <source>
        <dbReference type="EMBL" id="MBD2185042.1"/>
    </source>
</evidence>
<dbReference type="GO" id="GO:0003677">
    <property type="term" value="F:DNA binding"/>
    <property type="evidence" value="ECO:0007669"/>
    <property type="project" value="UniProtKB-KW"/>
</dbReference>
<accession>A0A926VJI8</accession>
<dbReference type="Gene3D" id="3.30.70.270">
    <property type="match status" value="1"/>
</dbReference>
<dbReference type="PROSITE" id="PS50887">
    <property type="entry name" value="GGDEF"/>
    <property type="match status" value="1"/>
</dbReference>
<dbReference type="AlphaFoldDB" id="A0A926VJI8"/>
<dbReference type="PROSITE" id="PS50110">
    <property type="entry name" value="RESPONSE_REGULATORY"/>
    <property type="match status" value="1"/>
</dbReference>
<organism evidence="11 12">
    <name type="scientific">Aerosakkonema funiforme FACHB-1375</name>
    <dbReference type="NCBI Taxonomy" id="2949571"/>
    <lineage>
        <taxon>Bacteria</taxon>
        <taxon>Bacillati</taxon>
        <taxon>Cyanobacteriota</taxon>
        <taxon>Cyanophyceae</taxon>
        <taxon>Oscillatoriophycideae</taxon>
        <taxon>Aerosakkonematales</taxon>
        <taxon>Aerosakkonemataceae</taxon>
        <taxon>Aerosakkonema</taxon>
    </lineage>
</organism>
<dbReference type="InterPro" id="IPR011006">
    <property type="entry name" value="CheY-like_superfamily"/>
</dbReference>
<dbReference type="Gene3D" id="3.40.50.2300">
    <property type="match status" value="1"/>
</dbReference>
<dbReference type="EMBL" id="JACJPW010000104">
    <property type="protein sequence ID" value="MBD2185042.1"/>
    <property type="molecule type" value="Genomic_DNA"/>
</dbReference>
<dbReference type="InterPro" id="IPR043128">
    <property type="entry name" value="Rev_trsase/Diguanyl_cyclase"/>
</dbReference>
<dbReference type="RefSeq" id="WP_190472621.1">
    <property type="nucleotide sequence ID" value="NZ_JACJPW010000104.1"/>
</dbReference>
<keyword evidence="12" id="KW-1185">Reference proteome</keyword>
<evidence type="ECO:0000313" key="12">
    <source>
        <dbReference type="Proteomes" id="UP000641646"/>
    </source>
</evidence>
<sequence length="562" mass="62879">MKKILVIEDTAEIRDNVQEFLEAKDFQVMVAKNGRIGLELARQNKFDLVLCDIMMPEMDGYGVIAQLRQDPATADLPFIFLTAKCDRVDLRLGMNLGADDYITKPFTPYELLEAITARLNRVAQQNQKLKSVVERVEHLEHYDALTNLPNPSALQGDEGYLARSIVKTDRSKRLVPFLLLGLDRFTRINDTLGYSNGNLVLQQLAQRLILFGKRIEGSGIVRVSGDEFAIVLPPIADQDSGVGIAQDILKIIAQPFDIDNKSILLTASIGISFYPSAPTLEELQKQASIAMNSAKREGGNRCVVYSRPIFGHEFSRDLQLGADFHSAWEQKELQVFYQPRVDLRNKKIVALGAVVHWKHPVRGLISLEKTAAVAEETGLTVTINEWVLRVACQQAKLWRHSRISSARVAVTLSEQMFTDNDIELTILQACQDAGIEPRFLEVEIPADTIVNSSNINATALKLMTWHKLGIQTTISNFGLKHTSLDYLDKLRLNNLKIEANLAFANLQSVPILNAIVQMGHRLKLKVVADGVQTDVEAAILRKQKCDEIQQKEAFPAHKIERG</sequence>
<keyword evidence="5" id="KW-0804">Transcription</keyword>
<evidence type="ECO:0000256" key="2">
    <source>
        <dbReference type="ARBA" id="ARBA00023012"/>
    </source>
</evidence>
<keyword evidence="1 6" id="KW-0597">Phosphoprotein</keyword>
<dbReference type="InterPro" id="IPR000160">
    <property type="entry name" value="GGDEF_dom"/>
</dbReference>